<reference evidence="1" key="1">
    <citation type="submission" date="2015-01" db="EMBL/GenBank/DDBJ databases">
        <title>The Genome Sequence of Cladophialophora bantiana CBS 173.52.</title>
        <authorList>
            <consortium name="The Broad Institute Genomics Platform"/>
            <person name="Cuomo C."/>
            <person name="de Hoog S."/>
            <person name="Gorbushina A."/>
            <person name="Stielow B."/>
            <person name="Teixiera M."/>
            <person name="Abouelleil A."/>
            <person name="Chapman S.B."/>
            <person name="Priest M."/>
            <person name="Young S.K."/>
            <person name="Wortman J."/>
            <person name="Nusbaum C."/>
            <person name="Birren B."/>
        </authorList>
    </citation>
    <scope>NUCLEOTIDE SEQUENCE [LARGE SCALE GENOMIC DNA]</scope>
    <source>
        <strain evidence="1">CBS 173.52</strain>
    </source>
</reference>
<evidence type="ECO:0000313" key="1">
    <source>
        <dbReference type="EMBL" id="KIW98153.1"/>
    </source>
</evidence>
<sequence length="161" mass="17524">MFTATRSHAYANPMGLQFGSYSQESALHQDQQTTNFNVGQSSYHSTETPANPLQPDIVKQNPAKIQQPEDSQDIVPALIAMENDAAYTAGDSLNETTAFVDPSYNHVTEGGVDEEAYIAGEGVDVEVYISELGMDEDSYVAEDGLDNVVYGAEELYEGQLM</sequence>
<proteinExistence type="predicted"/>
<dbReference type="Proteomes" id="UP000053789">
    <property type="component" value="Unassembled WGS sequence"/>
</dbReference>
<dbReference type="RefSeq" id="XP_016624822.1">
    <property type="nucleotide sequence ID" value="XM_016759494.1"/>
</dbReference>
<gene>
    <name evidence="1" type="ORF">Z519_01737</name>
</gene>
<dbReference type="GeneID" id="27694665"/>
<protein>
    <submittedName>
        <fullName evidence="1">Uncharacterized protein</fullName>
    </submittedName>
</protein>
<name>A0A0D2HXM6_CLAB1</name>
<dbReference type="EMBL" id="KN846981">
    <property type="protein sequence ID" value="KIW98153.1"/>
    <property type="molecule type" value="Genomic_DNA"/>
</dbReference>
<organism evidence="1 2">
    <name type="scientific">Cladophialophora bantiana (strain ATCC 10958 / CBS 173.52 / CDC B-1940 / NIH 8579)</name>
    <name type="common">Xylohypha bantiana</name>
    <dbReference type="NCBI Taxonomy" id="1442370"/>
    <lineage>
        <taxon>Eukaryota</taxon>
        <taxon>Fungi</taxon>
        <taxon>Dikarya</taxon>
        <taxon>Ascomycota</taxon>
        <taxon>Pezizomycotina</taxon>
        <taxon>Eurotiomycetes</taxon>
        <taxon>Chaetothyriomycetidae</taxon>
        <taxon>Chaetothyriales</taxon>
        <taxon>Herpotrichiellaceae</taxon>
        <taxon>Cladophialophora</taxon>
    </lineage>
</organism>
<keyword evidence="2" id="KW-1185">Reference proteome</keyword>
<dbReference type="AlphaFoldDB" id="A0A0D2HXM6"/>
<dbReference type="HOGENOM" id="CLU_1643490_0_0_1"/>
<evidence type="ECO:0000313" key="2">
    <source>
        <dbReference type="Proteomes" id="UP000053789"/>
    </source>
</evidence>
<accession>A0A0D2HXM6</accession>